<dbReference type="EMBL" id="JAGRQC010000002">
    <property type="protein sequence ID" value="MBR0552274.1"/>
    <property type="molecule type" value="Genomic_DNA"/>
</dbReference>
<sequence>MTRAEKIGLGVAAAGHVVLFGLLSVGFLATPNPISLQSKPIDVSLVDEVSLHSTSPNVLEAPAPSLAPDIGAPTDAPPPSLDASADLTPTPPKPQPETASKPAETNKPAPEKAAPKKPEKTKAPAKHETGKRSETKAPAKSQGSDARSESKKPRGSRLGDDFLKGITDSGKGKAETPRAETIGDAVVANLSDAIRRQVQPCANRVPIPGPGANAITTKLRIQMNRDGSLAARPQLRGQSGVNGENQRYARRVAELAMSAFIACAPYRLPDEYYEGGWEDIILNYKLPG</sequence>
<dbReference type="RefSeq" id="WP_284053564.1">
    <property type="nucleotide sequence ID" value="NZ_JAGRQC010000002.1"/>
</dbReference>
<keyword evidence="2" id="KW-1133">Transmembrane helix</keyword>
<gene>
    <name evidence="3" type="ORF">J7S20_07140</name>
</gene>
<name>A0A8T4IEK0_9SPHN</name>
<proteinExistence type="predicted"/>
<dbReference type="AlphaFoldDB" id="A0A8T4IEK0"/>
<dbReference type="Proteomes" id="UP000676996">
    <property type="component" value="Unassembled WGS sequence"/>
</dbReference>
<protein>
    <submittedName>
        <fullName evidence="3">Cell envelope biogenesis protein TolA</fullName>
    </submittedName>
</protein>
<comment type="caution">
    <text evidence="3">The sequence shown here is derived from an EMBL/GenBank/DDBJ whole genome shotgun (WGS) entry which is preliminary data.</text>
</comment>
<evidence type="ECO:0000256" key="1">
    <source>
        <dbReference type="SAM" id="MobiDB-lite"/>
    </source>
</evidence>
<organism evidence="3 4">
    <name type="scientific">Stakelama marina</name>
    <dbReference type="NCBI Taxonomy" id="2826939"/>
    <lineage>
        <taxon>Bacteria</taxon>
        <taxon>Pseudomonadati</taxon>
        <taxon>Pseudomonadota</taxon>
        <taxon>Alphaproteobacteria</taxon>
        <taxon>Sphingomonadales</taxon>
        <taxon>Sphingomonadaceae</taxon>
        <taxon>Stakelama</taxon>
    </lineage>
</organism>
<keyword evidence="2" id="KW-0472">Membrane</keyword>
<feature type="region of interest" description="Disordered" evidence="1">
    <location>
        <begin position="56"/>
        <end position="178"/>
    </location>
</feature>
<keyword evidence="4" id="KW-1185">Reference proteome</keyword>
<dbReference type="Gene3D" id="3.30.1150.10">
    <property type="match status" value="1"/>
</dbReference>
<accession>A0A8T4IEK0</accession>
<feature type="transmembrane region" description="Helical" evidence="2">
    <location>
        <begin position="7"/>
        <end position="29"/>
    </location>
</feature>
<keyword evidence="2" id="KW-0812">Transmembrane</keyword>
<feature type="compositionally biased region" description="Basic and acidic residues" evidence="1">
    <location>
        <begin position="146"/>
        <end position="163"/>
    </location>
</feature>
<evidence type="ECO:0000313" key="3">
    <source>
        <dbReference type="EMBL" id="MBR0552274.1"/>
    </source>
</evidence>
<reference evidence="3" key="1">
    <citation type="submission" date="2021-04" db="EMBL/GenBank/DDBJ databases">
        <title>Ouciella asimina sp. nov., isolated from the surface seawater in the hydrothermal field of Okinawa Trough.</title>
        <authorList>
            <person name="Shuang W."/>
        </authorList>
    </citation>
    <scope>NUCLEOTIDE SEQUENCE</scope>
    <source>
        <strain evidence="3">LXI357</strain>
    </source>
</reference>
<evidence type="ECO:0000313" key="4">
    <source>
        <dbReference type="Proteomes" id="UP000676996"/>
    </source>
</evidence>
<feature type="compositionally biased region" description="Basic and acidic residues" evidence="1">
    <location>
        <begin position="109"/>
        <end position="137"/>
    </location>
</feature>
<evidence type="ECO:0000256" key="2">
    <source>
        <dbReference type="SAM" id="Phobius"/>
    </source>
</evidence>